<dbReference type="Gene3D" id="2.160.20.10">
    <property type="entry name" value="Single-stranded right-handed beta-helix, Pectin lyase-like"/>
    <property type="match status" value="1"/>
</dbReference>
<dbReference type="InterPro" id="IPR009459">
    <property type="entry name" value="MucBP_dom"/>
</dbReference>
<accession>A0ABW3TM59</accession>
<organism evidence="10 11">
    <name type="scientific">Leucobacter albus</name>
    <dbReference type="NCBI Taxonomy" id="272210"/>
    <lineage>
        <taxon>Bacteria</taxon>
        <taxon>Bacillati</taxon>
        <taxon>Actinomycetota</taxon>
        <taxon>Actinomycetes</taxon>
        <taxon>Micrococcales</taxon>
        <taxon>Microbacteriaceae</taxon>
        <taxon>Leucobacter</taxon>
    </lineage>
</organism>
<feature type="domain" description="Gram-positive cocci surface proteins LPxTG" evidence="9">
    <location>
        <begin position="768"/>
        <end position="807"/>
    </location>
</feature>
<dbReference type="InterPro" id="IPR006626">
    <property type="entry name" value="PbH1"/>
</dbReference>
<gene>
    <name evidence="10" type="ORF">ACFQ3U_01645</name>
</gene>
<proteinExistence type="predicted"/>
<keyword evidence="5" id="KW-0572">Peptidoglycan-anchor</keyword>
<evidence type="ECO:0000256" key="4">
    <source>
        <dbReference type="ARBA" id="ARBA00022737"/>
    </source>
</evidence>
<reference evidence="11" key="1">
    <citation type="journal article" date="2019" name="Int. J. Syst. Evol. Microbiol.">
        <title>The Global Catalogue of Microorganisms (GCM) 10K type strain sequencing project: providing services to taxonomists for standard genome sequencing and annotation.</title>
        <authorList>
            <consortium name="The Broad Institute Genomics Platform"/>
            <consortium name="The Broad Institute Genome Sequencing Center for Infectious Disease"/>
            <person name="Wu L."/>
            <person name="Ma J."/>
        </authorList>
    </citation>
    <scope>NUCLEOTIDE SEQUENCE [LARGE SCALE GENOMIC DNA]</scope>
    <source>
        <strain evidence="11">CCUG 50213</strain>
    </source>
</reference>
<keyword evidence="3 8" id="KW-0732">Signal</keyword>
<dbReference type="PROSITE" id="PS50847">
    <property type="entry name" value="GRAM_POS_ANCHORING"/>
    <property type="match status" value="1"/>
</dbReference>
<dbReference type="InterPro" id="IPR012334">
    <property type="entry name" value="Pectin_lyas_fold"/>
</dbReference>
<dbReference type="InterPro" id="IPR039448">
    <property type="entry name" value="Beta_helix"/>
</dbReference>
<dbReference type="EMBL" id="JBHTLY010000001">
    <property type="protein sequence ID" value="MFD1200598.1"/>
    <property type="molecule type" value="Genomic_DNA"/>
</dbReference>
<keyword evidence="4" id="KW-0677">Repeat</keyword>
<evidence type="ECO:0000313" key="10">
    <source>
        <dbReference type="EMBL" id="MFD1200598.1"/>
    </source>
</evidence>
<dbReference type="InterPro" id="IPR042229">
    <property type="entry name" value="Listeria/Bacterioides_rpt_sf"/>
</dbReference>
<dbReference type="Gene3D" id="3.10.20.320">
    <property type="entry name" value="Putative peptidoglycan bound protein (lpxtg motif)"/>
    <property type="match status" value="1"/>
</dbReference>
<keyword evidence="11" id="KW-1185">Reference proteome</keyword>
<dbReference type="Proteomes" id="UP001597181">
    <property type="component" value="Unassembled WGS sequence"/>
</dbReference>
<feature type="transmembrane region" description="Helical" evidence="7">
    <location>
        <begin position="785"/>
        <end position="803"/>
    </location>
</feature>
<dbReference type="Gene3D" id="2.60.40.4270">
    <property type="entry name" value="Listeria-Bacteroides repeat domain"/>
    <property type="match status" value="1"/>
</dbReference>
<dbReference type="RefSeq" id="WP_343958945.1">
    <property type="nucleotide sequence ID" value="NZ_BAAAKZ010000003.1"/>
</dbReference>
<dbReference type="PANTHER" id="PTHR11319">
    <property type="entry name" value="G PROTEIN-COUPLED RECEPTOR-RELATED"/>
    <property type="match status" value="1"/>
</dbReference>
<evidence type="ECO:0000256" key="5">
    <source>
        <dbReference type="ARBA" id="ARBA00023088"/>
    </source>
</evidence>
<dbReference type="InterPro" id="IPR019931">
    <property type="entry name" value="LPXTG_anchor"/>
</dbReference>
<evidence type="ECO:0000256" key="3">
    <source>
        <dbReference type="ARBA" id="ARBA00022729"/>
    </source>
</evidence>
<keyword evidence="7" id="KW-0472">Membrane</keyword>
<keyword evidence="1" id="KW-0134">Cell wall</keyword>
<evidence type="ECO:0000256" key="8">
    <source>
        <dbReference type="SAM" id="SignalP"/>
    </source>
</evidence>
<dbReference type="Pfam" id="PF06458">
    <property type="entry name" value="MucBP"/>
    <property type="match status" value="1"/>
</dbReference>
<feature type="region of interest" description="Disordered" evidence="6">
    <location>
        <begin position="433"/>
        <end position="457"/>
    </location>
</feature>
<keyword evidence="7" id="KW-1133">Transmembrane helix</keyword>
<evidence type="ECO:0000313" key="11">
    <source>
        <dbReference type="Proteomes" id="UP001597181"/>
    </source>
</evidence>
<feature type="region of interest" description="Disordered" evidence="6">
    <location>
        <begin position="756"/>
        <end position="777"/>
    </location>
</feature>
<evidence type="ECO:0000256" key="7">
    <source>
        <dbReference type="SAM" id="Phobius"/>
    </source>
</evidence>
<dbReference type="SUPFAM" id="SSF51126">
    <property type="entry name" value="Pectin lyase-like"/>
    <property type="match status" value="1"/>
</dbReference>
<evidence type="ECO:0000259" key="9">
    <source>
        <dbReference type="PROSITE" id="PS50847"/>
    </source>
</evidence>
<feature type="chain" id="PRO_5045418800" evidence="8">
    <location>
        <begin position="32"/>
        <end position="807"/>
    </location>
</feature>
<evidence type="ECO:0000256" key="6">
    <source>
        <dbReference type="SAM" id="MobiDB-lite"/>
    </source>
</evidence>
<keyword evidence="2" id="KW-0964">Secreted</keyword>
<evidence type="ECO:0000256" key="1">
    <source>
        <dbReference type="ARBA" id="ARBA00022512"/>
    </source>
</evidence>
<dbReference type="InterPro" id="IPR011050">
    <property type="entry name" value="Pectin_lyase_fold/virulence"/>
</dbReference>
<sequence>MKRTTKNTWFASGVTAALLAGTIAASAPASAAGPEVGSAIELKAAVEALGPGAATVTLAAGFEAVATPPTITIPAGVALTLDGNGATVTKQAGSTGRHLNFTGNGSEPMVITDVTFQGPNDADPVGQAGGTPGGGLGINNVPTLSVSDSTFAGIDSSAGLALSGVTTLTVSRSSFMGNRAAAGAAIDLPNGVNATITDTTMHKNWGTQAGYSGGALRPQRGTNLTIERSVFSGNGSLTRGGAIAFHQMEGSLTVRDSVFDGNTVPESSYNPSMHDGGAIAVSEVATPNLQTGTTLITGTTFVNNSASDEGGALLLQSGNGSKATIINSTFFNNSSYGKQPTIDDSSGGGAIEAFGTALTLELTTFVNNLAYKGTTLGHQRGGAVSATGDQKHLTAQPLTLSRNLFVGNDVVANNGTPAVSSLYRQVSARGGIETLEGTPDTSATEHSPDEPEFEPGDRELVVPDRAANPADQGDDFLPFANEELTRTLNVGIDNGTKLDDGVTRLAVLGTDAPKLAPNGNPIVAGDPRTGLAQTPGTIVFHPRDDGYFAGLADNIGEALAGQDPPTALPVPSVTEDQRRAPLDQPADAGALQQAFIRFDPNGGDWPEYTPSAFDGSRIVQRDAAAVVWAVAAVGAELPSEPAPDAAPAGTSFAGWNTEPDGSGLAYPAGTFTVPAGNLRLYAIWKPQSATQGSVTAHYVDERGAQLRDPVVHTGDIGASYVTERLKFAGYDFVRVVGAASGQFETDPATVTYEYRKQSGPTPPPIVNPPSTGGLADSGSPAAGPLLAAAAALLLVAAGAFLSLRRRR</sequence>
<dbReference type="SMART" id="SM00710">
    <property type="entry name" value="PbH1"/>
    <property type="match status" value="8"/>
</dbReference>
<evidence type="ECO:0000256" key="2">
    <source>
        <dbReference type="ARBA" id="ARBA00022525"/>
    </source>
</evidence>
<feature type="signal peptide" evidence="8">
    <location>
        <begin position="1"/>
        <end position="31"/>
    </location>
</feature>
<keyword evidence="7" id="KW-0812">Transmembrane</keyword>
<protein>
    <submittedName>
        <fullName evidence="10">MucBP domain-containing protein</fullName>
    </submittedName>
</protein>
<name>A0ABW3TM59_9MICO</name>
<dbReference type="PANTHER" id="PTHR11319:SF35">
    <property type="entry name" value="OUTER MEMBRANE PROTEIN PMPC-RELATED"/>
    <property type="match status" value="1"/>
</dbReference>
<comment type="caution">
    <text evidence="10">The sequence shown here is derived from an EMBL/GenBank/DDBJ whole genome shotgun (WGS) entry which is preliminary data.</text>
</comment>
<dbReference type="Pfam" id="PF13229">
    <property type="entry name" value="Beta_helix"/>
    <property type="match status" value="1"/>
</dbReference>